<dbReference type="KEGG" id="vg:6965927"/>
<dbReference type="RefSeq" id="YP_002268189.1">
    <property type="nucleotide sequence ID" value="NC_011345.1"/>
</dbReference>
<reference evidence="1 2" key="1">
    <citation type="submission" date="2008-06" db="EMBL/GenBank/DDBJ databases">
        <title>Complete nucleotide sequence analysis of the Agrotis ipsilon multiple nucleopolyhedrovirus.</title>
        <authorList>
            <person name="Harrison R.L."/>
        </authorList>
    </citation>
    <scope>NUCLEOTIDE SEQUENCE [LARGE SCALE GENOMIC DNA]</scope>
    <source>
        <strain evidence="1 2">Illinois</strain>
    </source>
</reference>
<evidence type="ECO:0000313" key="1">
    <source>
        <dbReference type="EMBL" id="ACI28860.1"/>
    </source>
</evidence>
<organism evidence="1 2">
    <name type="scientific">Agrotis ipsilon multiple nucleopolyhedrovirus</name>
    <dbReference type="NCBI Taxonomy" id="208013"/>
    <lineage>
        <taxon>Viruses</taxon>
        <taxon>Viruses incertae sedis</taxon>
        <taxon>Naldaviricetes</taxon>
        <taxon>Lefavirales</taxon>
        <taxon>Baculoviridae</taxon>
        <taxon>Alphabaculovirus</taxon>
        <taxon>Alphabaculovirus agipsilonis</taxon>
    </lineage>
</organism>
<keyword evidence="2" id="KW-1185">Reference proteome</keyword>
<dbReference type="GeneID" id="6965927"/>
<protein>
    <submittedName>
        <fullName evidence="1">Uncharacterized protein</fullName>
    </submittedName>
</protein>
<proteinExistence type="predicted"/>
<dbReference type="EMBL" id="EU839994">
    <property type="protein sequence ID" value="ACI28860.1"/>
    <property type="molecule type" value="Genomic_DNA"/>
</dbReference>
<accession>B6D673</accession>
<sequence>MKGLVLIVALSGLTNDALPLPLGFPPPPPKLGELLFAPLLDWKSNMTRIMMTRPIRIVIMVLVFILLKLNPPPVVVVVAGRLMSIAAMEGVIYYVKSLSNVFLTHGFFK</sequence>
<dbReference type="Proteomes" id="UP000204251">
    <property type="component" value="Segment"/>
</dbReference>
<name>B6D673_9ABAC</name>
<evidence type="ECO:0000313" key="2">
    <source>
        <dbReference type="Proteomes" id="UP000204251"/>
    </source>
</evidence>